<dbReference type="AlphaFoldDB" id="A0A8T0EXK6"/>
<gene>
    <name evidence="1" type="ORF">HNY73_012753</name>
</gene>
<dbReference type="EMBL" id="JABXBU010001863">
    <property type="protein sequence ID" value="KAF8782471.1"/>
    <property type="molecule type" value="Genomic_DNA"/>
</dbReference>
<proteinExistence type="predicted"/>
<evidence type="ECO:0000313" key="2">
    <source>
        <dbReference type="Proteomes" id="UP000807504"/>
    </source>
</evidence>
<keyword evidence="2" id="KW-1185">Reference proteome</keyword>
<evidence type="ECO:0000313" key="1">
    <source>
        <dbReference type="EMBL" id="KAF8782471.1"/>
    </source>
</evidence>
<reference evidence="1" key="1">
    <citation type="journal article" date="2020" name="bioRxiv">
        <title>Chromosome-level reference genome of the European wasp spider Argiope bruennichi: a resource for studies on range expansion and evolutionary adaptation.</title>
        <authorList>
            <person name="Sheffer M.M."/>
            <person name="Hoppe A."/>
            <person name="Krehenwinkel H."/>
            <person name="Uhl G."/>
            <person name="Kuss A.W."/>
            <person name="Jensen L."/>
            <person name="Jensen C."/>
            <person name="Gillespie R.G."/>
            <person name="Hoff K.J."/>
            <person name="Prost S."/>
        </authorList>
    </citation>
    <scope>NUCLEOTIDE SEQUENCE</scope>
</reference>
<accession>A0A8T0EXK6</accession>
<sequence>MTASGEDSRIVKPLKPSLFHMCLSKVAFLLYNEFGYKILKKVLSKMESQNFSESEKPILRNSKLSKIVQEKFLHIPTNLRKVVLEGVKRVQREIRRWIVRHEKKVQYCYYPKFTFFWRSDGTIDRVKTAQEIVRNENIDIAARFEIACMYSLVNSVQTLWSALEANGEADQFKKPCTSRHCNVIVHVWVSWLLQEERSDWTEFVHQDLSLAGFRHFVKPRFSALFRELKPAQRSKFFEYLKFCDADDLRFCLYAVSDKEQEEIMKLFAREVLLAHAKWPLTDAFLEIADKSWEFLNPLSFIDVLGRLLEFKDCSDVDYKYLVDEFWNRSPAHFKEDSFTFVERITNPI</sequence>
<organism evidence="1 2">
    <name type="scientific">Argiope bruennichi</name>
    <name type="common">Wasp spider</name>
    <name type="synonym">Aranea bruennichi</name>
    <dbReference type="NCBI Taxonomy" id="94029"/>
    <lineage>
        <taxon>Eukaryota</taxon>
        <taxon>Metazoa</taxon>
        <taxon>Ecdysozoa</taxon>
        <taxon>Arthropoda</taxon>
        <taxon>Chelicerata</taxon>
        <taxon>Arachnida</taxon>
        <taxon>Araneae</taxon>
        <taxon>Araneomorphae</taxon>
        <taxon>Entelegynae</taxon>
        <taxon>Araneoidea</taxon>
        <taxon>Araneidae</taxon>
        <taxon>Argiope</taxon>
    </lineage>
</organism>
<comment type="caution">
    <text evidence="1">The sequence shown here is derived from an EMBL/GenBank/DDBJ whole genome shotgun (WGS) entry which is preliminary data.</text>
</comment>
<name>A0A8T0EXK6_ARGBR</name>
<dbReference type="Proteomes" id="UP000807504">
    <property type="component" value="Unassembled WGS sequence"/>
</dbReference>
<reference evidence="1" key="2">
    <citation type="submission" date="2020-06" db="EMBL/GenBank/DDBJ databases">
        <authorList>
            <person name="Sheffer M."/>
        </authorList>
    </citation>
    <scope>NUCLEOTIDE SEQUENCE</scope>
</reference>
<protein>
    <submittedName>
        <fullName evidence="1">Uncharacterized protein</fullName>
    </submittedName>
</protein>